<keyword evidence="3" id="KW-1185">Reference proteome</keyword>
<evidence type="ECO:0000313" key="3">
    <source>
        <dbReference type="Proteomes" id="UP000294887"/>
    </source>
</evidence>
<dbReference type="Gene3D" id="3.30.70.100">
    <property type="match status" value="1"/>
</dbReference>
<evidence type="ECO:0000313" key="2">
    <source>
        <dbReference type="EMBL" id="TCJ83080.1"/>
    </source>
</evidence>
<reference evidence="2 3" key="1">
    <citation type="submission" date="2019-03" db="EMBL/GenBank/DDBJ databases">
        <title>Genomic Encyclopedia of Type Strains, Phase IV (KMG-IV): sequencing the most valuable type-strain genomes for metagenomic binning, comparative biology and taxonomic classification.</title>
        <authorList>
            <person name="Goeker M."/>
        </authorList>
    </citation>
    <scope>NUCLEOTIDE SEQUENCE [LARGE SCALE GENOMIC DNA]</scope>
    <source>
        <strain evidence="2 3">DSM 24830</strain>
    </source>
</reference>
<gene>
    <name evidence="2" type="ORF">EV695_3818</name>
</gene>
<evidence type="ECO:0000259" key="1">
    <source>
        <dbReference type="Pfam" id="PF03992"/>
    </source>
</evidence>
<organism evidence="2 3">
    <name type="scientific">Cocleimonas flava</name>
    <dbReference type="NCBI Taxonomy" id="634765"/>
    <lineage>
        <taxon>Bacteria</taxon>
        <taxon>Pseudomonadati</taxon>
        <taxon>Pseudomonadota</taxon>
        <taxon>Gammaproteobacteria</taxon>
        <taxon>Thiotrichales</taxon>
        <taxon>Thiotrichaceae</taxon>
        <taxon>Cocleimonas</taxon>
    </lineage>
</organism>
<dbReference type="EMBL" id="SMFQ01000005">
    <property type="protein sequence ID" value="TCJ83080.1"/>
    <property type="molecule type" value="Genomic_DNA"/>
</dbReference>
<dbReference type="InterPro" id="IPR011008">
    <property type="entry name" value="Dimeric_a/b-barrel"/>
</dbReference>
<accession>A0A4R1ERI2</accession>
<comment type="caution">
    <text evidence="2">The sequence shown here is derived from an EMBL/GenBank/DDBJ whole genome shotgun (WGS) entry which is preliminary data.</text>
</comment>
<dbReference type="Proteomes" id="UP000294887">
    <property type="component" value="Unassembled WGS sequence"/>
</dbReference>
<dbReference type="Pfam" id="PF03992">
    <property type="entry name" value="ABM"/>
    <property type="match status" value="1"/>
</dbReference>
<dbReference type="RefSeq" id="WP_131907564.1">
    <property type="nucleotide sequence ID" value="NZ_BAAAFU010000007.1"/>
</dbReference>
<feature type="domain" description="ABM" evidence="1">
    <location>
        <begin position="12"/>
        <end position="70"/>
    </location>
</feature>
<keyword evidence="2" id="KW-0560">Oxidoreductase</keyword>
<name>A0A4R1ERI2_9GAMM</name>
<sequence length="117" mass="13401">MSNNIIWTVDGKIKDGQKEAFDAVMKDLIDASRQEQGTMNYEWTIAEDQTSFHVHERYRDVESAMIHLGSFGKLAERFLEASEITRFVVYSNITDDLQEAITGLNPEYMKPFGGFTI</sequence>
<dbReference type="InterPro" id="IPR007138">
    <property type="entry name" value="ABM_dom"/>
</dbReference>
<dbReference type="SUPFAM" id="SSF54909">
    <property type="entry name" value="Dimeric alpha+beta barrel"/>
    <property type="match status" value="1"/>
</dbReference>
<dbReference type="OrthoDB" id="2082794at2"/>
<dbReference type="AlphaFoldDB" id="A0A4R1ERI2"/>
<keyword evidence="2" id="KW-0503">Monooxygenase</keyword>
<dbReference type="GO" id="GO:0004497">
    <property type="term" value="F:monooxygenase activity"/>
    <property type="evidence" value="ECO:0007669"/>
    <property type="project" value="UniProtKB-KW"/>
</dbReference>
<protein>
    <submittedName>
        <fullName evidence="2">Antibiotic biosynthesis monooxygenase</fullName>
    </submittedName>
</protein>
<proteinExistence type="predicted"/>